<protein>
    <submittedName>
        <fullName evidence="1">DUF3027 domain-containing protein</fullName>
    </submittedName>
</protein>
<organism evidence="1 2">
    <name type="scientific">Arcanobacterium buesumense</name>
    <dbReference type="NCBI Taxonomy" id="2722751"/>
    <lineage>
        <taxon>Bacteria</taxon>
        <taxon>Bacillati</taxon>
        <taxon>Actinomycetota</taxon>
        <taxon>Actinomycetes</taxon>
        <taxon>Actinomycetales</taxon>
        <taxon>Actinomycetaceae</taxon>
        <taxon>Arcanobacterium</taxon>
    </lineage>
</organism>
<gene>
    <name evidence="1" type="ORF">HC352_07980</name>
</gene>
<name>A0A6H2EN00_9ACTO</name>
<dbReference type="Proteomes" id="UP000502298">
    <property type="component" value="Chromosome"/>
</dbReference>
<accession>A0A6H2EN00</accession>
<reference evidence="1 2" key="1">
    <citation type="submission" date="2020-03" db="EMBL/GenBank/DDBJ databases">
        <title>Complete genome of Arcanobacterium buesumensis sp. nov. strain 2701.</title>
        <authorList>
            <person name="Borowiak M."/>
            <person name="Alssahen M."/>
            <person name="Laemmler C."/>
            <person name="Malorny B."/>
            <person name="Hassan A."/>
            <person name="Prenger-Berninghoff E."/>
            <person name="Ploetz M."/>
            <person name="Abdulmawjood A."/>
        </authorList>
    </citation>
    <scope>NUCLEOTIDE SEQUENCE [LARGE SCALE GENOMIC DNA]</scope>
    <source>
        <strain evidence="1 2">2701</strain>
    </source>
</reference>
<dbReference type="EMBL" id="CP050804">
    <property type="protein sequence ID" value="QJC22449.1"/>
    <property type="molecule type" value="Genomic_DNA"/>
</dbReference>
<dbReference type="Pfam" id="PF11228">
    <property type="entry name" value="DUF3027"/>
    <property type="match status" value="1"/>
</dbReference>
<keyword evidence="2" id="KW-1185">Reference proteome</keyword>
<sequence length="265" mass="29583">MISMPKRITPRERAVKDKTLGQAVEFARNALNDITTPDRVGKHAGMVQEAERFVTHAFECLMAGYRGWYWTVSLVRAPRSKKVSVAELSILPGTDALLAPDWIPWADRLQPSDIGPSDRLPYNPQDPRLVANTDPGLDQGFETIGIDEDTIANWELGLGRARIMSDDGRMQTYRRWYRSDAGPRNQATRDAQAQCATCGYLMHMAGSARQLFGVCANEWSAFDGRVVSMDHGCGSHSETDVAPRSHLWHQTSPVIDESDVEVVKR</sequence>
<evidence type="ECO:0000313" key="2">
    <source>
        <dbReference type="Proteomes" id="UP000502298"/>
    </source>
</evidence>
<dbReference type="InterPro" id="IPR021391">
    <property type="entry name" value="DUF3027"/>
</dbReference>
<dbReference type="AlphaFoldDB" id="A0A6H2EN00"/>
<evidence type="ECO:0000313" key="1">
    <source>
        <dbReference type="EMBL" id="QJC22449.1"/>
    </source>
</evidence>
<proteinExistence type="predicted"/>
<dbReference type="KEGG" id="arca:HC352_07980"/>